<comment type="caution">
    <text evidence="1">The sequence shown here is derived from an EMBL/GenBank/DDBJ whole genome shotgun (WGS) entry which is preliminary data.</text>
</comment>
<dbReference type="RefSeq" id="WP_307335468.1">
    <property type="nucleotide sequence ID" value="NZ_JAUSUQ010000002.1"/>
</dbReference>
<accession>A0ABU0CP59</accession>
<name>A0ABU0CP59_9BACI</name>
<dbReference type="Proteomes" id="UP001232445">
    <property type="component" value="Unassembled WGS sequence"/>
</dbReference>
<reference evidence="1 2" key="1">
    <citation type="submission" date="2023-07" db="EMBL/GenBank/DDBJ databases">
        <title>Genomic Encyclopedia of Type Strains, Phase IV (KMG-IV): sequencing the most valuable type-strain genomes for metagenomic binning, comparative biology and taxonomic classification.</title>
        <authorList>
            <person name="Goeker M."/>
        </authorList>
    </citation>
    <scope>NUCLEOTIDE SEQUENCE [LARGE SCALE GENOMIC DNA]</scope>
    <source>
        <strain evidence="1 2">DSM 17740</strain>
    </source>
</reference>
<dbReference type="InterPro" id="IPR009097">
    <property type="entry name" value="Cyclic_Pdiesterase"/>
</dbReference>
<dbReference type="Gene3D" id="3.90.1140.10">
    <property type="entry name" value="Cyclic phosphodiesterase"/>
    <property type="match status" value="1"/>
</dbReference>
<organism evidence="1 2">
    <name type="scientific">Caldalkalibacillus uzonensis</name>
    <dbReference type="NCBI Taxonomy" id="353224"/>
    <lineage>
        <taxon>Bacteria</taxon>
        <taxon>Bacillati</taxon>
        <taxon>Bacillota</taxon>
        <taxon>Bacilli</taxon>
        <taxon>Bacillales</taxon>
        <taxon>Bacillaceae</taxon>
        <taxon>Caldalkalibacillus</taxon>
    </lineage>
</organism>
<protein>
    <submittedName>
        <fullName evidence="1">Uncharacterized protein</fullName>
    </submittedName>
</protein>
<proteinExistence type="predicted"/>
<evidence type="ECO:0000313" key="2">
    <source>
        <dbReference type="Proteomes" id="UP001232445"/>
    </source>
</evidence>
<evidence type="ECO:0000313" key="1">
    <source>
        <dbReference type="EMBL" id="MDQ0337932.1"/>
    </source>
</evidence>
<dbReference type="SUPFAM" id="SSF55144">
    <property type="entry name" value="LigT-like"/>
    <property type="match status" value="1"/>
</dbReference>
<gene>
    <name evidence="1" type="ORF">J2S00_000715</name>
</gene>
<keyword evidence="2" id="KW-1185">Reference proteome</keyword>
<dbReference type="EMBL" id="JAUSUQ010000002">
    <property type="protein sequence ID" value="MDQ0337932.1"/>
    <property type="molecule type" value="Genomic_DNA"/>
</dbReference>
<sequence>MMIRSIESLGKKTRVTKRLFIALPLPDSVRQKLKKLTNQWQVDWPFQKWVDPADYHLKIPQQLLLGDGG</sequence>